<dbReference type="STRING" id="1522312.GCA_900177895_01249"/>
<evidence type="ECO:0000313" key="4">
    <source>
        <dbReference type="Proteomes" id="UP000215450"/>
    </source>
</evidence>
<gene>
    <name evidence="3" type="ORF">KEBURONENSIS_00931</name>
    <name evidence="2" type="ORF">KEBURONENSIS_01344</name>
</gene>
<sequence length="73" mass="8179">MESKLSPQNQEILAILQSGKPLTVYEMHIMGINGATARIRELRDMGYNIVSNKRKHINKHGRAVTTVIYTLGA</sequence>
<evidence type="ECO:0000313" key="3">
    <source>
        <dbReference type="EMBL" id="SNB61866.1"/>
    </source>
</evidence>
<evidence type="ECO:0000313" key="2">
    <source>
        <dbReference type="EMBL" id="SMQ12444.1"/>
    </source>
</evidence>
<dbReference type="AlphaFoldDB" id="A0A238HG61"/>
<dbReference type="Pfam" id="PF14090">
    <property type="entry name" value="HTH_39"/>
    <property type="match status" value="1"/>
</dbReference>
<dbReference type="InterPro" id="IPR055245">
    <property type="entry name" value="HTH_proteobacteria"/>
</dbReference>
<dbReference type="RefSeq" id="WP_095062644.1">
    <property type="nucleotide sequence ID" value="NZ_FXUV02000014.1"/>
</dbReference>
<name>A0A238HG61_9NEIS</name>
<feature type="domain" description="Winged helix-turn-helix" evidence="1">
    <location>
        <begin position="8"/>
        <end position="64"/>
    </location>
</feature>
<organism evidence="2">
    <name type="scientific">Kingella negevensis</name>
    <dbReference type="NCBI Taxonomy" id="1522312"/>
    <lineage>
        <taxon>Bacteria</taxon>
        <taxon>Pseudomonadati</taxon>
        <taxon>Pseudomonadota</taxon>
        <taxon>Betaproteobacteria</taxon>
        <taxon>Neisseriales</taxon>
        <taxon>Neisseriaceae</taxon>
        <taxon>Kingella</taxon>
    </lineage>
</organism>
<accession>A0A238HG61</accession>
<proteinExistence type="predicted"/>
<dbReference type="EMBL" id="FXUV02000014">
    <property type="protein sequence ID" value="SNB61866.1"/>
    <property type="molecule type" value="Genomic_DNA"/>
</dbReference>
<dbReference type="Proteomes" id="UP000215450">
    <property type="component" value="Unassembled WGS sequence"/>
</dbReference>
<keyword evidence="4" id="KW-1185">Reference proteome</keyword>
<dbReference type="EMBL" id="FXUV01000021">
    <property type="protein sequence ID" value="SMQ12444.1"/>
    <property type="molecule type" value="Genomic_DNA"/>
</dbReference>
<reference evidence="2" key="1">
    <citation type="submission" date="2017-05" db="EMBL/GenBank/DDBJ databases">
        <authorList>
            <person name="Song R."/>
            <person name="Chenine A.L."/>
            <person name="Ruprecht R.M."/>
        </authorList>
    </citation>
    <scope>NUCLEOTIDE SEQUENCE</scope>
    <source>
        <strain evidence="2">Kingella_eburonensis</strain>
    </source>
</reference>
<reference evidence="3" key="3">
    <citation type="submission" date="2017-06" db="EMBL/GenBank/DDBJ databases">
        <authorList>
            <person name="Kim H.J."/>
            <person name="Triplett B.A."/>
        </authorList>
    </citation>
    <scope>NUCLEOTIDE SEQUENCE [LARGE SCALE GENOMIC DNA]</scope>
    <source>
        <strain evidence="3">Kingella_eburonensis</strain>
    </source>
</reference>
<dbReference type="OrthoDB" id="8605365at2"/>
<protein>
    <recommendedName>
        <fullName evidence="1">Winged helix-turn-helix domain-containing protein</fullName>
    </recommendedName>
</protein>
<reference evidence="4" key="2">
    <citation type="submission" date="2017-06" db="EMBL/GenBank/DDBJ databases">
        <authorList>
            <person name="Laurent S."/>
        </authorList>
    </citation>
    <scope>NUCLEOTIDE SEQUENCE [LARGE SCALE GENOMIC DNA]</scope>
</reference>
<evidence type="ECO:0000259" key="1">
    <source>
        <dbReference type="Pfam" id="PF14090"/>
    </source>
</evidence>